<keyword evidence="1" id="KW-0456">Lyase</keyword>
<feature type="compositionally biased region" description="Gly residues" evidence="2">
    <location>
        <begin position="402"/>
        <end position="413"/>
    </location>
</feature>
<dbReference type="InterPro" id="IPR013342">
    <property type="entry name" value="Mandelate_racemase_C"/>
</dbReference>
<feature type="domain" description="Mandelate racemase/muconate lactonizing enzyme C-terminal" evidence="3">
    <location>
        <begin position="146"/>
        <end position="255"/>
    </location>
</feature>
<dbReference type="Gene3D" id="3.20.20.120">
    <property type="entry name" value="Enolase-like C-terminal domain"/>
    <property type="match status" value="1"/>
</dbReference>
<dbReference type="PANTHER" id="PTHR48080:SF2">
    <property type="entry name" value="D-GALACTONATE DEHYDRATASE"/>
    <property type="match status" value="1"/>
</dbReference>
<feature type="region of interest" description="Disordered" evidence="2">
    <location>
        <begin position="389"/>
        <end position="413"/>
    </location>
</feature>
<keyword evidence="4" id="KW-0413">Isomerase</keyword>
<dbReference type="EMBL" id="CP025430">
    <property type="protein sequence ID" value="AUH65605.1"/>
    <property type="molecule type" value="Genomic_DNA"/>
</dbReference>
<evidence type="ECO:0000256" key="2">
    <source>
        <dbReference type="SAM" id="MobiDB-lite"/>
    </source>
</evidence>
<keyword evidence="5" id="KW-1185">Reference proteome</keyword>
<dbReference type="InterPro" id="IPR036849">
    <property type="entry name" value="Enolase-like_C_sf"/>
</dbReference>
<dbReference type="GO" id="GO:0016853">
    <property type="term" value="F:isomerase activity"/>
    <property type="evidence" value="ECO:0007669"/>
    <property type="project" value="UniProtKB-KW"/>
</dbReference>
<dbReference type="SUPFAM" id="SSF54826">
    <property type="entry name" value="Enolase N-terminal domain-like"/>
    <property type="match status" value="1"/>
</dbReference>
<dbReference type="Proteomes" id="UP000234530">
    <property type="component" value="Chromosome"/>
</dbReference>
<dbReference type="InterPro" id="IPR034593">
    <property type="entry name" value="DgoD-like"/>
</dbReference>
<dbReference type="KEGG" id="pzh:CX676_16820"/>
<proteinExistence type="predicted"/>
<dbReference type="SUPFAM" id="SSF51604">
    <property type="entry name" value="Enolase C-terminal domain-like"/>
    <property type="match status" value="1"/>
</dbReference>
<dbReference type="InterPro" id="IPR029065">
    <property type="entry name" value="Enolase_C-like"/>
</dbReference>
<evidence type="ECO:0000313" key="5">
    <source>
        <dbReference type="Proteomes" id="UP000234530"/>
    </source>
</evidence>
<evidence type="ECO:0000259" key="3">
    <source>
        <dbReference type="SMART" id="SM00922"/>
    </source>
</evidence>
<sequence length="413" mass="44658">MRLESCEIFIVGTPPPGWGGRYFTLVRLTTESGLQGWGEVYAASVGPVAMRAVIEDVFARHMQGENPENVELMFRRAYSSGFTQRPDLTVMGAFSGLEIACWDILGKARDRPVHALLGGKVNERLRSYSYIYPGPRDQTPAFWADAEAHARRALAMVDQGFTALKFDPAGPYTIRGGHQPALADIDRSVAFCAAIREAVGDRADILFGTHGQFTPSGAIRLAKALEPLRPLWFEEPVPPDDVPAMAQVARATSIPVATGERLTTRWEFAPILRAGAAGILQPALGRSGGIWETRKIAAAAEIYGVQIAPHLYCGPVEWAASVQLGAAIPNLLMIETIETGGDFHRRLIGDALPWRDGFIEVPDTPGLGIEIDMDVVMAHAYQGDGLHLQMQEAPPDPRGAAPFGGGAPRDGEE</sequence>
<dbReference type="OrthoDB" id="9802699at2"/>
<dbReference type="CDD" id="cd03316">
    <property type="entry name" value="MR_like"/>
    <property type="match status" value="1"/>
</dbReference>
<evidence type="ECO:0000256" key="1">
    <source>
        <dbReference type="ARBA" id="ARBA00023239"/>
    </source>
</evidence>
<accession>A0A2H5F224</accession>
<dbReference type="GO" id="GO:0016829">
    <property type="term" value="F:lyase activity"/>
    <property type="evidence" value="ECO:0007669"/>
    <property type="project" value="UniProtKB-KW"/>
</dbReference>
<dbReference type="InterPro" id="IPR029017">
    <property type="entry name" value="Enolase-like_N"/>
</dbReference>
<organism evidence="4 5">
    <name type="scientific">Paracoccus zhejiangensis</name>
    <dbReference type="NCBI Taxonomy" id="1077935"/>
    <lineage>
        <taxon>Bacteria</taxon>
        <taxon>Pseudomonadati</taxon>
        <taxon>Pseudomonadota</taxon>
        <taxon>Alphaproteobacteria</taxon>
        <taxon>Rhodobacterales</taxon>
        <taxon>Paracoccaceae</taxon>
        <taxon>Paracoccus</taxon>
    </lineage>
</organism>
<protein>
    <submittedName>
        <fullName evidence="4">Isomerase</fullName>
    </submittedName>
</protein>
<dbReference type="AlphaFoldDB" id="A0A2H5F224"/>
<dbReference type="Pfam" id="PF02746">
    <property type="entry name" value="MR_MLE_N"/>
    <property type="match status" value="1"/>
</dbReference>
<gene>
    <name evidence="4" type="ORF">CX676_16820</name>
</gene>
<dbReference type="InterPro" id="IPR013341">
    <property type="entry name" value="Mandelate_racemase_N_dom"/>
</dbReference>
<dbReference type="SMART" id="SM00922">
    <property type="entry name" value="MR_MLE"/>
    <property type="match status" value="1"/>
</dbReference>
<dbReference type="PANTHER" id="PTHR48080">
    <property type="entry name" value="D-GALACTONATE DEHYDRATASE-RELATED"/>
    <property type="match status" value="1"/>
</dbReference>
<evidence type="ECO:0000313" key="4">
    <source>
        <dbReference type="EMBL" id="AUH65605.1"/>
    </source>
</evidence>
<name>A0A2H5F224_9RHOB</name>
<dbReference type="Gene3D" id="3.30.390.10">
    <property type="entry name" value="Enolase-like, N-terminal domain"/>
    <property type="match status" value="1"/>
</dbReference>
<reference evidence="4 5" key="1">
    <citation type="journal article" date="2013" name="Antonie Van Leeuwenhoek">
        <title>Paracoccus zhejiangensis sp. nov., isolated from activated sludge in wastewater-treatment system.</title>
        <authorList>
            <person name="Wu Z.G."/>
            <person name="Zhang D.F."/>
            <person name="Liu Y.L."/>
            <person name="Wang F."/>
            <person name="Jiang X."/>
            <person name="Li C."/>
            <person name="Li S.P."/>
            <person name="Hong Q."/>
            <person name="Li W.J."/>
        </authorList>
    </citation>
    <scope>NUCLEOTIDE SEQUENCE [LARGE SCALE GENOMIC DNA]</scope>
    <source>
        <strain evidence="4 5">J6</strain>
    </source>
</reference>
<dbReference type="RefSeq" id="WP_101753579.1">
    <property type="nucleotide sequence ID" value="NZ_CP025430.1"/>
</dbReference>
<dbReference type="Pfam" id="PF13378">
    <property type="entry name" value="MR_MLE_C"/>
    <property type="match status" value="1"/>
</dbReference>